<reference evidence="4 5" key="1">
    <citation type="submission" date="2023-04" db="EMBL/GenBank/DDBJ databases">
        <title>Genome of Basidiobolus ranarum AG-B5.</title>
        <authorList>
            <person name="Stajich J.E."/>
            <person name="Carter-House D."/>
            <person name="Gryganskyi A."/>
        </authorList>
    </citation>
    <scope>NUCLEOTIDE SEQUENCE [LARGE SCALE GENOMIC DNA]</scope>
    <source>
        <strain evidence="4 5">AG-B5</strain>
    </source>
</reference>
<accession>A0ABR2WAL2</accession>
<dbReference type="InterPro" id="IPR016689">
    <property type="entry name" value="ESCRT-2_cplx_Snf8"/>
</dbReference>
<name>A0ABR2WAL2_9FUNG</name>
<comment type="similarity">
    <text evidence="1 2">Belongs to the SNF8 family.</text>
</comment>
<dbReference type="InterPro" id="IPR040608">
    <property type="entry name" value="Snf8/Vps36"/>
</dbReference>
<dbReference type="InterPro" id="IPR036390">
    <property type="entry name" value="WH_DNA-bd_sf"/>
</dbReference>
<comment type="subunit">
    <text evidence="2">Component of the endosomal sorting complex required for transport II (ESCRT-II).</text>
</comment>
<gene>
    <name evidence="4" type="primary">dot2</name>
    <name evidence="4" type="ORF">K7432_000799</name>
</gene>
<dbReference type="Proteomes" id="UP001479436">
    <property type="component" value="Unassembled WGS sequence"/>
</dbReference>
<evidence type="ECO:0000256" key="2">
    <source>
        <dbReference type="PIRNR" id="PIRNR017215"/>
    </source>
</evidence>
<dbReference type="SUPFAM" id="SSF46785">
    <property type="entry name" value="Winged helix' DNA-binding domain"/>
    <property type="match status" value="2"/>
</dbReference>
<comment type="function">
    <text evidence="2">Component of the endosomal sorting complex required for transport II (ESCRT-II), which is required for multivesicular body (MVB) formation and sorting of endosomal cargo proteins into MVBs.</text>
</comment>
<evidence type="ECO:0000313" key="4">
    <source>
        <dbReference type="EMBL" id="KAK9728767.1"/>
    </source>
</evidence>
<evidence type="ECO:0000256" key="3">
    <source>
        <dbReference type="SAM" id="Coils"/>
    </source>
</evidence>
<protein>
    <recommendedName>
        <fullName evidence="2">Vacuolar-sorting protein SNF8</fullName>
    </recommendedName>
</protein>
<organism evidence="4 5">
    <name type="scientific">Basidiobolus ranarum</name>
    <dbReference type="NCBI Taxonomy" id="34480"/>
    <lineage>
        <taxon>Eukaryota</taxon>
        <taxon>Fungi</taxon>
        <taxon>Fungi incertae sedis</taxon>
        <taxon>Zoopagomycota</taxon>
        <taxon>Entomophthoromycotina</taxon>
        <taxon>Basidiobolomycetes</taxon>
        <taxon>Basidiobolales</taxon>
        <taxon>Basidiobolaceae</taxon>
        <taxon>Basidiobolus</taxon>
    </lineage>
</organism>
<keyword evidence="5" id="KW-1185">Reference proteome</keyword>
<dbReference type="PIRSF" id="PIRSF017215">
    <property type="entry name" value="ESCRT2_Vps22"/>
    <property type="match status" value="1"/>
</dbReference>
<dbReference type="Pfam" id="PF04157">
    <property type="entry name" value="EAP30"/>
    <property type="match status" value="1"/>
</dbReference>
<dbReference type="EMBL" id="JASJQH010006891">
    <property type="protein sequence ID" value="KAK9728767.1"/>
    <property type="molecule type" value="Genomic_DNA"/>
</dbReference>
<evidence type="ECO:0000256" key="1">
    <source>
        <dbReference type="ARBA" id="ARBA00009834"/>
    </source>
</evidence>
<sequence length="242" mass="27509">MRRRGVGISGLQRQAQTKEQFREVGNVMASKQIEQLQSQLELFRTNLEDFAHKHRKEIRKDPTFRMHFQRMCNNIGIDPLASNKGFWGELLGVGDFYYELGIQIIQACMATRDINGGLIDLQELKRMVEQSRGKNSQVVTVDDIIRAIKTLSPLGSGFAIIHIGERQMVQSVPRELNKDQSEVLALAQESSHVNASAVENILGWPKERVTSVMSDLLTDGLCWVDSQTESEVEYWVPSFFLK</sequence>
<keyword evidence="3" id="KW-0175">Coiled coil</keyword>
<keyword evidence="2" id="KW-0653">Protein transport</keyword>
<comment type="caution">
    <text evidence="4">The sequence shown here is derived from an EMBL/GenBank/DDBJ whole genome shotgun (WGS) entry which is preliminary data.</text>
</comment>
<dbReference type="Gene3D" id="6.10.140.180">
    <property type="match status" value="1"/>
</dbReference>
<dbReference type="PANTHER" id="PTHR12806:SF0">
    <property type="entry name" value="VACUOLAR-SORTING PROTEIN SNF8"/>
    <property type="match status" value="1"/>
</dbReference>
<dbReference type="Gene3D" id="1.10.10.10">
    <property type="entry name" value="Winged helix-like DNA-binding domain superfamily/Winged helix DNA-binding domain"/>
    <property type="match status" value="2"/>
</dbReference>
<evidence type="ECO:0000313" key="5">
    <source>
        <dbReference type="Proteomes" id="UP001479436"/>
    </source>
</evidence>
<dbReference type="InterPro" id="IPR036388">
    <property type="entry name" value="WH-like_DNA-bd_sf"/>
</dbReference>
<keyword evidence="2" id="KW-0813">Transport</keyword>
<dbReference type="PANTHER" id="PTHR12806">
    <property type="entry name" value="EAP30 SUBUNIT OF ELL COMPLEX"/>
    <property type="match status" value="1"/>
</dbReference>
<feature type="coiled-coil region" evidence="3">
    <location>
        <begin position="26"/>
        <end position="53"/>
    </location>
</feature>
<proteinExistence type="inferred from homology"/>